<dbReference type="Gene3D" id="1.10.3210.10">
    <property type="entry name" value="Hypothetical protein af1432"/>
    <property type="match status" value="1"/>
</dbReference>
<gene>
    <name evidence="1" type="ORF">IPF40_05030</name>
</gene>
<name>A0A935CDH2_9MICO</name>
<proteinExistence type="predicted"/>
<dbReference type="SUPFAM" id="SSF109604">
    <property type="entry name" value="HD-domain/PDEase-like"/>
    <property type="match status" value="1"/>
</dbReference>
<dbReference type="Proteomes" id="UP000718281">
    <property type="component" value="Unassembled WGS sequence"/>
</dbReference>
<organism evidence="1 2">
    <name type="scientific">Candidatus Phosphoribacter hodrii</name>
    <dbReference type="NCBI Taxonomy" id="2953743"/>
    <lineage>
        <taxon>Bacteria</taxon>
        <taxon>Bacillati</taxon>
        <taxon>Actinomycetota</taxon>
        <taxon>Actinomycetes</taxon>
        <taxon>Micrococcales</taxon>
        <taxon>Dermatophilaceae</taxon>
        <taxon>Candidatus Phosphoribacter</taxon>
    </lineage>
</organism>
<accession>A0A935CDH2</accession>
<comment type="caution">
    <text evidence="1">The sequence shown here is derived from an EMBL/GenBank/DDBJ whole genome shotgun (WGS) entry which is preliminary data.</text>
</comment>
<protein>
    <submittedName>
        <fullName evidence="1">Bifunctional (P)ppGpp synthetase/guanosine-3',5'-bis(Diphosphate) 3'-pyrophosphohydrolase</fullName>
    </submittedName>
</protein>
<sequence length="150" mass="16079">MIPLDELVGRAEALARSAHAGQVDKAGAPYAQHPERVAAAVTGDPQAQAAAWLHDVVEDTSTSLADLRAAGFPEPVIAAVDALTRRPDEPGDNYYARVAADPLALRVKRADIADNSSPERLGRLDEATQIRLRHKYAHALATLAAYELPR</sequence>
<dbReference type="AlphaFoldDB" id="A0A935CDH2"/>
<evidence type="ECO:0000313" key="2">
    <source>
        <dbReference type="Proteomes" id="UP000718281"/>
    </source>
</evidence>
<dbReference type="Pfam" id="PF13328">
    <property type="entry name" value="HD_4"/>
    <property type="match status" value="1"/>
</dbReference>
<reference evidence="1 2" key="1">
    <citation type="submission" date="2020-10" db="EMBL/GenBank/DDBJ databases">
        <title>Connecting structure to function with the recovery of over 1000 high-quality activated sludge metagenome-assembled genomes encoding full-length rRNA genes using long-read sequencing.</title>
        <authorList>
            <person name="Singleton C.M."/>
            <person name="Petriglieri F."/>
            <person name="Kristensen J.M."/>
            <person name="Kirkegaard R.H."/>
            <person name="Michaelsen T.Y."/>
            <person name="Andersen M.H."/>
            <person name="Karst S.M."/>
            <person name="Dueholm M.S."/>
            <person name="Nielsen P.H."/>
            <person name="Albertsen M."/>
        </authorList>
    </citation>
    <scope>NUCLEOTIDE SEQUENCE [LARGE SCALE GENOMIC DNA]</scope>
    <source>
        <strain evidence="1">AalE_18-Q3-R2-46_BAT3C.188</strain>
    </source>
</reference>
<dbReference type="EMBL" id="JADIXZ010000004">
    <property type="protein sequence ID" value="MBK6300425.1"/>
    <property type="molecule type" value="Genomic_DNA"/>
</dbReference>
<evidence type="ECO:0000313" key="1">
    <source>
        <dbReference type="EMBL" id="MBK6300425.1"/>
    </source>
</evidence>